<dbReference type="Gene3D" id="2.60.40.10">
    <property type="entry name" value="Immunoglobulins"/>
    <property type="match status" value="1"/>
</dbReference>
<dbReference type="Pfam" id="PF07691">
    <property type="entry name" value="PA14"/>
    <property type="match status" value="2"/>
</dbReference>
<sequence length="2249" mass="239079">MAAVLAVLPVDPTAASVMAGWRTVEEVKNDDLKVPGNGQLTTGDVELLGLPDTEGDEGSPDMPAGSFDTILSADEIDAAHDEQPAAVEDLPNQKELATETDKLPVAEQDEFSTTFEREDGSQIRQMSTDPINVETKTGWEAISTELKNVKAGGWKVDAHPLAPRFAKNANAPNAVTVTSEGHKVGFTLEGVAKGSAKVLSTDENESPDDTLIYEEVEPDVDLQYIVENAGVKEALVLHDVPSATSWSWLVDAGSLTPETREGGLVEFLDDDGTVVMTIPAPVAWDSSGKDEKSSDTLINPAMTLERINDSEWKYTLKMEREWLAAPERVFPIYVDPTIQHGPSYNNSFKSDGATYSGQLHVGNTRQNNQNVFWRALASYNYADVPGKFINYAQLGIAFNGVGTTTLQNGEISHANCLGYNCVGTGLTSYAISNNSTWTSGDAIRGRLASAFAQGDTGVTFMFRGNESAAYTHKKIATEIFIEYWPYPTVGQTSPSNGTTGASLTPTLSLTGQGYSPYSTPSYFFRVSPNADMSGPVWDSGWLDAKQATVPEGRLRPDTTYYWQVRTVDGHNGQAGQTTERVSSTWNLKTEKVPVTPPEVSATPGNTTGLPETLTTLTPTLQVDAVTDPDAIPAGGQVTYEFKLATGQDGKTGAVYTSGLIPASADGKARWTVPDGTLQDGGLYSWIVQPHDGLSKNVYPTWTKKFKVDMRLGSTGPSPFDSAGPVTVNMANGNANVSFTSPTVETLGGPMGMSFVYNSQSVRASTHGLTGSYFDARDAAGNIPTSAAGYTFDGKTPLIVRNDPTVSFDWGTGSPGGAVPADQFLARWTGFIRVPHDSTKWRFGVKHDDGVRLRVNNQLILDKWAHGAVPVEWTGGTNMTTSQVPIQLDFFEGVGGAGVELWADDLNDSEGPVPVPANWLSRKPTILPEGWSASMPIAGDATTWSSASITESAIILTDASGATHTYTKTSTGGYTPPTGEYGIASLDGRGRVVFTDEDGTVYQFANDGRIESATPAADGQRPATPITIRDSAGRVSQIVDPASKDGATYHRKVELIYFNGEESYDAQNCHGLAPSYWSPPEGMLCKIKYPNGDETNLYYGPNESLWLIEDPGAERTWFGYNNRILTQIQDTVASDYLLSLAEPASFDPPFLEIEYADGRVSSVIQPSPDGQEARMSKTYAYNMAARTSTVALGGVPNSTSTVTYDAGWKQLSSTSPMGVATTNEWHPTKDLLLSTTASTGVRETTVYDPITDRPLHTYGPAPAACFTAGGTPVANPVATNGCGVVPGHAATIYDGGLQGLHAAYYTDTQQLAGQPRLYNLGLAGAVGGAVDRDWGTSAPATGISADNFSIRLTGLITFPETGTYRLRTTSDDGIRLWLNDALTLDQWIPQAPTDVTSQGFTVTAGETRRIRLEYHDVSGGASLQLKWSTPASSAFVLVPGVALRPDYGAVTSRTVDDSAPGGVAGISDSLAPGIHTTFQYSHPWLGQTSTANIDPGGLSLTTSTTYEQPGAGGWLRRLSRTLPAANTTAAPSTARTTASYWGELETAPNVCEAGGVRQFGFLRTSTSPTPASGNAVVTEYVYDVMGRIAGTRSSGDTDWSCTKYDARGQKIKETAFGGSGVPPRTVVTNSTPATEVGEKVTVSDGAVSGSPNGSTITTITNLIGQTIKYEDVWGTVTTASYDPRTGRLVSSTTTPVGGIPVVTEYTYDRDGKVTAIEVDGEILASPIYDGAQQLTSVAYAGGSKLASISRDAASRLKGMDWTFPSSAAISDTVIRSQTGRIIRDVVTRSAVTHSSTYGYDAAGRLVSADIPSHSLLYGYGSTGGCGLNQSAGASSSRSTVRDAYTAPGTTAAVTTMSTYCYDWADRLTSSMVTNPIAGSHAVADGLSSSEIAYGVTGNVTRLADMTFTYDATNQHRSITYANGATVNLTRDSLGRVVGRTITATGGASSTTKYLYGGDGDQPWATIDGSTVTRHINLPGGATVAITGAAKQWAYAGILGHTIATGQGTSTGELKVFDPYGQPLDPTTQSIGTTVADDSNRTADRSGWHQESLKLPHTTGSVTLLEMGARLYVPALGRFLQMDPIEGGVDNDYVWPTDPIGSSDLDGRFDWLLAVDIASTAIMFVPGVGTAAGLAIKGAVLATRGVIFAARYVKIAAGINKAQYRSHAVIKFAASSKNYRAIKKTWDKGSFRSPQSSFVYHYQKHGARDGGPMRYLAKSIEGQRRYGNQPGKHYGRFGGKMGPNGKWLTKW</sequence>
<gene>
    <name evidence="2" type="ORF">D9V28_07205</name>
</gene>
<keyword evidence="3" id="KW-1185">Reference proteome</keyword>
<feature type="domain" description="PA14" evidence="1">
    <location>
        <begin position="1294"/>
        <end position="1441"/>
    </location>
</feature>
<proteinExistence type="predicted"/>
<dbReference type="Gene3D" id="2.180.10.10">
    <property type="entry name" value="RHS repeat-associated core"/>
    <property type="match status" value="1"/>
</dbReference>
<dbReference type="InterPro" id="IPR037524">
    <property type="entry name" value="PA14/GLEYA"/>
</dbReference>
<organism evidence="2 3">
    <name type="scientific">Mycetocola zhadangensis</name>
    <dbReference type="NCBI Taxonomy" id="1164595"/>
    <lineage>
        <taxon>Bacteria</taxon>
        <taxon>Bacillati</taxon>
        <taxon>Actinomycetota</taxon>
        <taxon>Actinomycetes</taxon>
        <taxon>Micrococcales</taxon>
        <taxon>Microbacteriaceae</taxon>
        <taxon>Mycetocola</taxon>
    </lineage>
</organism>
<dbReference type="InterPro" id="IPR013783">
    <property type="entry name" value="Ig-like_fold"/>
</dbReference>
<dbReference type="InterPro" id="IPR011658">
    <property type="entry name" value="PA14_dom"/>
</dbReference>
<feature type="domain" description="PA14" evidence="1">
    <location>
        <begin position="763"/>
        <end position="916"/>
    </location>
</feature>
<reference evidence="2 3" key="1">
    <citation type="submission" date="2018-10" db="EMBL/GenBank/DDBJ databases">
        <authorList>
            <person name="Li J."/>
        </authorList>
    </citation>
    <scope>NUCLEOTIDE SEQUENCE [LARGE SCALE GENOMIC DNA]</scope>
    <source>
        <strain evidence="2 3">ZD1-4</strain>
    </source>
</reference>
<dbReference type="GO" id="GO:0005975">
    <property type="term" value="P:carbohydrate metabolic process"/>
    <property type="evidence" value="ECO:0007669"/>
    <property type="project" value="UniProtKB-ARBA"/>
</dbReference>
<comment type="caution">
    <text evidence="2">The sequence shown here is derived from an EMBL/GenBank/DDBJ whole genome shotgun (WGS) entry which is preliminary data.</text>
</comment>
<dbReference type="Gene3D" id="3.90.182.10">
    <property type="entry name" value="Toxin - Anthrax Protective Antigen,domain 1"/>
    <property type="match status" value="2"/>
</dbReference>
<dbReference type="EMBL" id="RCWJ01000002">
    <property type="protein sequence ID" value="RLQ84026.1"/>
    <property type="molecule type" value="Genomic_DNA"/>
</dbReference>
<dbReference type="PANTHER" id="PTHR32305:SF15">
    <property type="entry name" value="PROTEIN RHSA-RELATED"/>
    <property type="match status" value="1"/>
</dbReference>
<evidence type="ECO:0000259" key="1">
    <source>
        <dbReference type="PROSITE" id="PS51820"/>
    </source>
</evidence>
<dbReference type="SMART" id="SM00758">
    <property type="entry name" value="PA14"/>
    <property type="match status" value="2"/>
</dbReference>
<dbReference type="PANTHER" id="PTHR32305">
    <property type="match status" value="1"/>
</dbReference>
<dbReference type="SUPFAM" id="SSF56988">
    <property type="entry name" value="Anthrax protective antigen"/>
    <property type="match status" value="2"/>
</dbReference>
<name>A0A3L7J0L0_9MICO</name>
<dbReference type="PROSITE" id="PS51820">
    <property type="entry name" value="PA14"/>
    <property type="match status" value="2"/>
</dbReference>
<accession>A0A3L7J0L0</accession>
<dbReference type="Proteomes" id="UP000282460">
    <property type="component" value="Unassembled WGS sequence"/>
</dbReference>
<evidence type="ECO:0000313" key="3">
    <source>
        <dbReference type="Proteomes" id="UP000282460"/>
    </source>
</evidence>
<evidence type="ECO:0000313" key="2">
    <source>
        <dbReference type="EMBL" id="RLQ84026.1"/>
    </source>
</evidence>
<protein>
    <recommendedName>
        <fullName evidence="1">PA14 domain-containing protein</fullName>
    </recommendedName>
</protein>
<dbReference type="InterPro" id="IPR050708">
    <property type="entry name" value="T6SS_VgrG/RHS"/>
</dbReference>